<reference evidence="2" key="1">
    <citation type="submission" date="2016-07" db="EMBL/GenBank/DDBJ databases">
        <title>Nontailed viruses are major unrecognized killers of bacteria in the ocean.</title>
        <authorList>
            <person name="Kauffman K."/>
            <person name="Hussain F."/>
            <person name="Yang J."/>
            <person name="Arevalo P."/>
            <person name="Brown J."/>
            <person name="Cutler M."/>
            <person name="Kelly L."/>
            <person name="Polz M.F."/>
        </authorList>
    </citation>
    <scope>NUCLEOTIDE SEQUENCE [LARGE SCALE GENOMIC DNA]</scope>
    <source>
        <strain evidence="2">10N.261.48.B5</strain>
    </source>
</reference>
<comment type="caution">
    <text evidence="1">The sequence shown here is derived from an EMBL/GenBank/DDBJ whole genome shotgun (WGS) entry which is preliminary data.</text>
</comment>
<dbReference type="InterPro" id="IPR044925">
    <property type="entry name" value="His-Me_finger_sf"/>
</dbReference>
<evidence type="ECO:0000313" key="2">
    <source>
        <dbReference type="Proteomes" id="UP000235533"/>
    </source>
</evidence>
<dbReference type="Gene3D" id="3.90.75.20">
    <property type="match status" value="1"/>
</dbReference>
<dbReference type="RefSeq" id="WP_102554067.1">
    <property type="nucleotide sequence ID" value="NZ_MCZF01000304.1"/>
</dbReference>
<dbReference type="AlphaFoldDB" id="A0A2N7JJ31"/>
<sequence>MTRLKNGYGRHKKNIQILDINNHIVAKVGIGKNQTTLISLCDIKILNEHSFHAHKRKDGKYVARSNKNNAYLHRLLMNPDDEQEVDHVDANPLNNTRGNLRRCTTRQNNLAKKTPTLKGFSGTHKNKWGWYQALGGDGKKYGKYDSAKRAAQARDDMMLDDYFHSHSGEELHTYSFIDWNFENPERASESENYLFDEIQEAQWLSGQLLQEKGWNCH</sequence>
<protein>
    <submittedName>
        <fullName evidence="1">Numod4 motif family protein</fullName>
    </submittedName>
</protein>
<evidence type="ECO:0000313" key="1">
    <source>
        <dbReference type="EMBL" id="PMM40226.1"/>
    </source>
</evidence>
<dbReference type="Proteomes" id="UP000235533">
    <property type="component" value="Unassembled WGS sequence"/>
</dbReference>
<dbReference type="SUPFAM" id="SSF54060">
    <property type="entry name" value="His-Me finger endonucleases"/>
    <property type="match status" value="1"/>
</dbReference>
<dbReference type="EMBL" id="MCZF01000304">
    <property type="protein sequence ID" value="PMM40226.1"/>
    <property type="molecule type" value="Genomic_DNA"/>
</dbReference>
<name>A0A2N7JJ31_VIBSP</name>
<organism evidence="1 2">
    <name type="scientific">Vibrio splendidus</name>
    <dbReference type="NCBI Taxonomy" id="29497"/>
    <lineage>
        <taxon>Bacteria</taxon>
        <taxon>Pseudomonadati</taxon>
        <taxon>Pseudomonadota</taxon>
        <taxon>Gammaproteobacteria</taxon>
        <taxon>Vibrionales</taxon>
        <taxon>Vibrionaceae</taxon>
        <taxon>Vibrio</taxon>
    </lineage>
</organism>
<proteinExistence type="predicted"/>
<gene>
    <name evidence="1" type="ORF">BCT54_12635</name>
</gene>
<accession>A0A2N7JJ31</accession>